<dbReference type="Gene3D" id="2.60.450.10">
    <property type="entry name" value="Lipopolysaccharide (LPS) transport protein A like domain"/>
    <property type="match status" value="1"/>
</dbReference>
<dbReference type="AlphaFoldDB" id="A0A419F5Z6"/>
<name>A0A419F5Z6_9BACT</name>
<proteinExistence type="predicted"/>
<sequence>MRLCLWCAVFILAMHWAPLAFGANEPSKSEQNEETGLVPRLPEVEEFRLIHADSMTLTRQKGKPQVFDGAVDIIMVDKQNNETRIRAERITIYYEQDLKKIQKVQAEGRVKVHRLGTEATTDLAVYRGDRNIIELLKDPHVKDSRGELAANKITIFMDSDEVVAEGNVRGIVYPEAIEKAKTE</sequence>
<keyword evidence="1" id="KW-0732">Signal</keyword>
<organism evidence="3 4">
    <name type="scientific">Candidatus Abyssobacteria bacterium SURF_17</name>
    <dbReference type="NCBI Taxonomy" id="2093361"/>
    <lineage>
        <taxon>Bacteria</taxon>
        <taxon>Pseudomonadati</taxon>
        <taxon>Candidatus Hydrogenedentota</taxon>
        <taxon>Candidatus Abyssobacteria</taxon>
    </lineage>
</organism>
<evidence type="ECO:0000259" key="2">
    <source>
        <dbReference type="Pfam" id="PF03968"/>
    </source>
</evidence>
<dbReference type="Proteomes" id="UP000285961">
    <property type="component" value="Unassembled WGS sequence"/>
</dbReference>
<dbReference type="InterPro" id="IPR005653">
    <property type="entry name" value="OstA-like_N"/>
</dbReference>
<protein>
    <recommendedName>
        <fullName evidence="2">Organic solvent tolerance-like N-terminal domain-containing protein</fullName>
    </recommendedName>
</protein>
<reference evidence="3 4" key="1">
    <citation type="journal article" date="2017" name="ISME J.">
        <title>Energy and carbon metabolisms in a deep terrestrial subsurface fluid microbial community.</title>
        <authorList>
            <person name="Momper L."/>
            <person name="Jungbluth S.P."/>
            <person name="Lee M.D."/>
            <person name="Amend J.P."/>
        </authorList>
    </citation>
    <scope>NUCLEOTIDE SEQUENCE [LARGE SCALE GENOMIC DNA]</scope>
    <source>
        <strain evidence="3">SURF_17</strain>
    </source>
</reference>
<comment type="caution">
    <text evidence="3">The sequence shown here is derived from an EMBL/GenBank/DDBJ whole genome shotgun (WGS) entry which is preliminary data.</text>
</comment>
<evidence type="ECO:0000313" key="4">
    <source>
        <dbReference type="Proteomes" id="UP000285961"/>
    </source>
</evidence>
<evidence type="ECO:0000313" key="3">
    <source>
        <dbReference type="EMBL" id="RJP73924.1"/>
    </source>
</evidence>
<feature type="signal peptide" evidence="1">
    <location>
        <begin position="1"/>
        <end position="22"/>
    </location>
</feature>
<evidence type="ECO:0000256" key="1">
    <source>
        <dbReference type="SAM" id="SignalP"/>
    </source>
</evidence>
<dbReference type="EMBL" id="QZKI01000022">
    <property type="protein sequence ID" value="RJP73924.1"/>
    <property type="molecule type" value="Genomic_DNA"/>
</dbReference>
<gene>
    <name evidence="3" type="ORF">C4532_03625</name>
</gene>
<feature type="domain" description="Organic solvent tolerance-like N-terminal" evidence="2">
    <location>
        <begin position="50"/>
        <end position="160"/>
    </location>
</feature>
<dbReference type="Pfam" id="PF03968">
    <property type="entry name" value="LptD_N"/>
    <property type="match status" value="1"/>
</dbReference>
<feature type="chain" id="PRO_5019307026" description="Organic solvent tolerance-like N-terminal domain-containing protein" evidence="1">
    <location>
        <begin position="23"/>
        <end position="183"/>
    </location>
</feature>
<accession>A0A419F5Z6</accession>